<proteinExistence type="inferred from homology"/>
<dbReference type="SMART" id="SM00028">
    <property type="entry name" value="TPR"/>
    <property type="match status" value="6"/>
</dbReference>
<evidence type="ECO:0000256" key="2">
    <source>
        <dbReference type="ARBA" id="ARBA00022490"/>
    </source>
</evidence>
<comment type="similarity">
    <text evidence="5">Belongs to the Rap family.</text>
</comment>
<dbReference type="PANTHER" id="PTHR46630">
    <property type="entry name" value="TETRATRICOPEPTIDE REPEAT PROTEIN 29"/>
    <property type="match status" value="1"/>
</dbReference>
<dbReference type="CDD" id="cd00093">
    <property type="entry name" value="HTH_XRE"/>
    <property type="match status" value="1"/>
</dbReference>
<dbReference type="InterPro" id="IPR051476">
    <property type="entry name" value="Bac_ResReg_Asp_Phosphatase"/>
</dbReference>
<dbReference type="SUPFAM" id="SSF47413">
    <property type="entry name" value="lambda repressor-like DNA-binding domains"/>
    <property type="match status" value="1"/>
</dbReference>
<comment type="caution">
    <text evidence="7">The sequence shown here is derived from an EMBL/GenBank/DDBJ whole genome shotgun (WGS) entry which is preliminary data.</text>
</comment>
<dbReference type="EMBL" id="JAEQNB010000003">
    <property type="protein sequence ID" value="MBL0387279.1"/>
    <property type="molecule type" value="Genomic_DNA"/>
</dbReference>
<dbReference type="InterPro" id="IPR026000">
    <property type="entry name" value="Apc5_dom"/>
</dbReference>
<name>A0ABS1JAG5_9BACL</name>
<evidence type="ECO:0000313" key="8">
    <source>
        <dbReference type="Proteomes" id="UP000602284"/>
    </source>
</evidence>
<evidence type="ECO:0000256" key="5">
    <source>
        <dbReference type="ARBA" id="ARBA00038253"/>
    </source>
</evidence>
<dbReference type="SMART" id="SM00530">
    <property type="entry name" value="HTH_XRE"/>
    <property type="match status" value="1"/>
</dbReference>
<evidence type="ECO:0000256" key="1">
    <source>
        <dbReference type="ARBA" id="ARBA00004496"/>
    </source>
</evidence>
<dbReference type="Pfam" id="PF01381">
    <property type="entry name" value="HTH_3"/>
    <property type="match status" value="1"/>
</dbReference>
<evidence type="ECO:0000313" key="7">
    <source>
        <dbReference type="EMBL" id="MBL0387279.1"/>
    </source>
</evidence>
<keyword evidence="4" id="KW-0802">TPR repeat</keyword>
<sequence length="428" mass="48776">METFGQRLRLLRMKKGLTQTQLAEGICTPSMLSQVEGDKARPSYHILGKLAEKLEIPVDELIGNLELNLVLISEYRLAKGILSSGEYSVALPMLKNVIERNNGKLDFFMIRYDYGFCLLQLNMLKEAEEQFEQLLDYANSNSGSPIMAVRVMYMLGQIELKRRRYQIAEHYLSKALDQLRMYEVKDVHLQCSLLLTLGEVQLKAGQTKQSVVTLQLAVPIFNEREDLQGLGSLYMKLAQTSHEAGEYEQATDFAQRATWCYERINDRGEKLVLEVRLAVLQREKGKYDKAVEALRGAVAEFRGMKREEDAGIALTELGRTYLLDGKLDLAEEACQGAKVLLPTVHLYQAWVSRTLAGIAKVRNQQAVAVKYLTQAADCFKLTDCQAEYEETMFELSRLYDEGNDCRNALRAMNEMWLGRRKERRGVVL</sequence>
<organism evidence="7 8">
    <name type="scientific">Tumebacillus amylolyticus</name>
    <dbReference type="NCBI Taxonomy" id="2801339"/>
    <lineage>
        <taxon>Bacteria</taxon>
        <taxon>Bacillati</taxon>
        <taxon>Bacillota</taxon>
        <taxon>Bacilli</taxon>
        <taxon>Bacillales</taxon>
        <taxon>Alicyclobacillaceae</taxon>
        <taxon>Tumebacillus</taxon>
    </lineage>
</organism>
<evidence type="ECO:0000259" key="6">
    <source>
        <dbReference type="PROSITE" id="PS50943"/>
    </source>
</evidence>
<dbReference type="Pfam" id="PF13432">
    <property type="entry name" value="TPR_16"/>
    <property type="match status" value="2"/>
</dbReference>
<dbReference type="PANTHER" id="PTHR46630:SF1">
    <property type="entry name" value="TETRATRICOPEPTIDE REPEAT PROTEIN 29"/>
    <property type="match status" value="1"/>
</dbReference>
<evidence type="ECO:0000256" key="4">
    <source>
        <dbReference type="ARBA" id="ARBA00022803"/>
    </source>
</evidence>
<dbReference type="PROSITE" id="PS50943">
    <property type="entry name" value="HTH_CROC1"/>
    <property type="match status" value="1"/>
</dbReference>
<keyword evidence="8" id="KW-1185">Reference proteome</keyword>
<feature type="domain" description="HTH cro/C1-type" evidence="6">
    <location>
        <begin position="8"/>
        <end position="61"/>
    </location>
</feature>
<dbReference type="Proteomes" id="UP000602284">
    <property type="component" value="Unassembled WGS sequence"/>
</dbReference>
<dbReference type="InterPro" id="IPR011990">
    <property type="entry name" value="TPR-like_helical_dom_sf"/>
</dbReference>
<dbReference type="Gene3D" id="1.25.40.10">
    <property type="entry name" value="Tetratricopeptide repeat domain"/>
    <property type="match status" value="3"/>
</dbReference>
<keyword evidence="3" id="KW-0677">Repeat</keyword>
<dbReference type="Gene3D" id="1.10.260.40">
    <property type="entry name" value="lambda repressor-like DNA-binding domains"/>
    <property type="match status" value="1"/>
</dbReference>
<dbReference type="Pfam" id="PF12862">
    <property type="entry name" value="ANAPC5"/>
    <property type="match status" value="2"/>
</dbReference>
<comment type="subcellular location">
    <subcellularLocation>
        <location evidence="1">Cytoplasm</location>
    </subcellularLocation>
</comment>
<reference evidence="7 8" key="1">
    <citation type="submission" date="2021-01" db="EMBL/GenBank/DDBJ databases">
        <title>Tumebacillus sp. strain ITR2 16S ribosomal RNA gene Genome sequencing and assembly.</title>
        <authorList>
            <person name="Kang M."/>
        </authorList>
    </citation>
    <scope>NUCLEOTIDE SEQUENCE [LARGE SCALE GENOMIC DNA]</scope>
    <source>
        <strain evidence="7 8">ITR2</strain>
    </source>
</reference>
<dbReference type="SUPFAM" id="SSF48452">
    <property type="entry name" value="TPR-like"/>
    <property type="match status" value="2"/>
</dbReference>
<dbReference type="InterPro" id="IPR019734">
    <property type="entry name" value="TPR_rpt"/>
</dbReference>
<accession>A0ABS1JAG5</accession>
<dbReference type="RefSeq" id="WP_201635117.1">
    <property type="nucleotide sequence ID" value="NZ_JAEQNB010000003.1"/>
</dbReference>
<gene>
    <name evidence="7" type="ORF">JJB07_11515</name>
</gene>
<evidence type="ECO:0000256" key="3">
    <source>
        <dbReference type="ARBA" id="ARBA00022737"/>
    </source>
</evidence>
<dbReference type="InterPro" id="IPR010982">
    <property type="entry name" value="Lambda_DNA-bd_dom_sf"/>
</dbReference>
<keyword evidence="2" id="KW-0963">Cytoplasm</keyword>
<dbReference type="InterPro" id="IPR001387">
    <property type="entry name" value="Cro/C1-type_HTH"/>
</dbReference>
<protein>
    <submittedName>
        <fullName evidence="7">Tetratricopeptide repeat protein</fullName>
    </submittedName>
</protein>